<evidence type="ECO:0000256" key="3">
    <source>
        <dbReference type="PROSITE-ProRule" id="PRU01106"/>
    </source>
</evidence>
<dbReference type="SUPFAM" id="SSF54637">
    <property type="entry name" value="Thioesterase/thiol ester dehydrase-isomerase"/>
    <property type="match status" value="1"/>
</dbReference>
<comment type="similarity">
    <text evidence="1">Belongs to the acyl coenzyme A hydrolase family.</text>
</comment>
<evidence type="ECO:0000259" key="4">
    <source>
        <dbReference type="PROSITE" id="PS51770"/>
    </source>
</evidence>
<dbReference type="InterPro" id="IPR029069">
    <property type="entry name" value="HotDog_dom_sf"/>
</dbReference>
<evidence type="ECO:0000313" key="5">
    <source>
        <dbReference type="EMBL" id="PIP73060.1"/>
    </source>
</evidence>
<dbReference type="EMBL" id="PCTL01000032">
    <property type="protein sequence ID" value="PIP73060.1"/>
    <property type="molecule type" value="Genomic_DNA"/>
</dbReference>
<keyword evidence="2 3" id="KW-0378">Hydrolase</keyword>
<protein>
    <submittedName>
        <fullName evidence="5">Acyl-CoA thioesterase</fullName>
    </submittedName>
</protein>
<feature type="domain" description="HotDog ACOT-type" evidence="4">
    <location>
        <begin position="1"/>
        <end position="109"/>
    </location>
</feature>
<sequence length="125" mass="14014">MKYRSRRIVQPKDLNVSGTLFGGRLLEWIDEECAIYAICQLGTPLVTTKFMSEIDFIMPAQNGDILEIGVETAAIGRTSFTMRCLVRNKTTKHKIVAIERIVYVALDEEGKPTPHGVTAKKPPKH</sequence>
<dbReference type="PANTHER" id="PTHR11049">
    <property type="entry name" value="ACYL COENZYME A THIOESTER HYDROLASE"/>
    <property type="match status" value="1"/>
</dbReference>
<name>A0A2H0CUJ5_9BACT</name>
<dbReference type="GO" id="GO:0006637">
    <property type="term" value="P:acyl-CoA metabolic process"/>
    <property type="evidence" value="ECO:0007669"/>
    <property type="project" value="TreeGrafter"/>
</dbReference>
<evidence type="ECO:0000313" key="6">
    <source>
        <dbReference type="Proteomes" id="UP000230638"/>
    </source>
</evidence>
<comment type="caution">
    <text evidence="5">The sequence shown here is derived from an EMBL/GenBank/DDBJ whole genome shotgun (WGS) entry which is preliminary data.</text>
</comment>
<dbReference type="Gene3D" id="3.10.129.10">
    <property type="entry name" value="Hotdog Thioesterase"/>
    <property type="match status" value="1"/>
</dbReference>
<dbReference type="CDD" id="cd03442">
    <property type="entry name" value="BFIT_BACH"/>
    <property type="match status" value="1"/>
</dbReference>
<dbReference type="Proteomes" id="UP000230638">
    <property type="component" value="Unassembled WGS sequence"/>
</dbReference>
<dbReference type="GO" id="GO:0009062">
    <property type="term" value="P:fatty acid catabolic process"/>
    <property type="evidence" value="ECO:0007669"/>
    <property type="project" value="TreeGrafter"/>
</dbReference>
<dbReference type="PANTHER" id="PTHR11049:SF31">
    <property type="entry name" value="HOTDOG ACOT-TYPE DOMAIN-CONTAINING PROTEIN"/>
    <property type="match status" value="1"/>
</dbReference>
<dbReference type="InterPro" id="IPR006683">
    <property type="entry name" value="Thioestr_dom"/>
</dbReference>
<dbReference type="GO" id="GO:0005829">
    <property type="term" value="C:cytosol"/>
    <property type="evidence" value="ECO:0007669"/>
    <property type="project" value="TreeGrafter"/>
</dbReference>
<dbReference type="PROSITE" id="PS51770">
    <property type="entry name" value="HOTDOG_ACOT"/>
    <property type="match status" value="1"/>
</dbReference>
<dbReference type="AlphaFoldDB" id="A0A2H0CUJ5"/>
<proteinExistence type="inferred from homology"/>
<evidence type="ECO:0000256" key="1">
    <source>
        <dbReference type="ARBA" id="ARBA00010458"/>
    </source>
</evidence>
<reference evidence="5 6" key="1">
    <citation type="submission" date="2017-09" db="EMBL/GenBank/DDBJ databases">
        <title>Depth-based differentiation of microbial function through sediment-hosted aquifers and enrichment of novel symbionts in the deep terrestrial subsurface.</title>
        <authorList>
            <person name="Probst A.J."/>
            <person name="Ladd B."/>
            <person name="Jarett J.K."/>
            <person name="Geller-Mcgrath D.E."/>
            <person name="Sieber C.M."/>
            <person name="Emerson J.B."/>
            <person name="Anantharaman K."/>
            <person name="Thomas B.C."/>
            <person name="Malmstrom R."/>
            <person name="Stieglmeier M."/>
            <person name="Klingl A."/>
            <person name="Woyke T."/>
            <person name="Ryan C.M."/>
            <person name="Banfield J.F."/>
        </authorList>
    </citation>
    <scope>NUCLEOTIDE SEQUENCE [LARGE SCALE GENOMIC DNA]</scope>
    <source>
        <strain evidence="5">CG22_combo_CG10-13_8_21_14_all_47_15</strain>
    </source>
</reference>
<dbReference type="Pfam" id="PF03061">
    <property type="entry name" value="4HBT"/>
    <property type="match status" value="1"/>
</dbReference>
<dbReference type="GO" id="GO:0052816">
    <property type="term" value="F:long-chain fatty acyl-CoA hydrolase activity"/>
    <property type="evidence" value="ECO:0007669"/>
    <property type="project" value="TreeGrafter"/>
</dbReference>
<dbReference type="InterPro" id="IPR040170">
    <property type="entry name" value="Cytosol_ACT"/>
</dbReference>
<dbReference type="InterPro" id="IPR033120">
    <property type="entry name" value="HOTDOG_ACOT"/>
</dbReference>
<organism evidence="5 6">
    <name type="scientific">Candidatus Lloydbacteria bacterium CG22_combo_CG10-13_8_21_14_all_47_15</name>
    <dbReference type="NCBI Taxonomy" id="1974635"/>
    <lineage>
        <taxon>Bacteria</taxon>
        <taxon>Candidatus Lloydiibacteriota</taxon>
    </lineage>
</organism>
<accession>A0A2H0CUJ5</accession>
<evidence type="ECO:0000256" key="2">
    <source>
        <dbReference type="ARBA" id="ARBA00022801"/>
    </source>
</evidence>
<gene>
    <name evidence="5" type="ORF">COW88_03265</name>
</gene>